<feature type="transmembrane region" description="Helical" evidence="1">
    <location>
        <begin position="17"/>
        <end position="38"/>
    </location>
</feature>
<protein>
    <submittedName>
        <fullName evidence="2">Uncharacterized protein</fullName>
    </submittedName>
</protein>
<dbReference type="EMBL" id="LN890280">
    <property type="protein sequence ID" value="CUR51843.1"/>
    <property type="molecule type" value="Genomic_DNA"/>
</dbReference>
<reference evidence="3" key="1">
    <citation type="submission" date="2015-10" db="EMBL/GenBank/DDBJ databases">
        <authorList>
            <person name="Lehtovirta-Morley L.E."/>
            <person name="Vieille C."/>
        </authorList>
    </citation>
    <scope>NUCLEOTIDE SEQUENCE [LARGE SCALE GENOMIC DNA]</scope>
</reference>
<keyword evidence="1" id="KW-1133">Transmembrane helix</keyword>
<gene>
    <name evidence="2" type="ORF">NDEV_1078</name>
</gene>
<dbReference type="AlphaFoldDB" id="A0A128A3A9"/>
<keyword evidence="1" id="KW-0812">Transmembrane</keyword>
<keyword evidence="1" id="KW-0472">Membrane</keyword>
<dbReference type="Proteomes" id="UP000196239">
    <property type="component" value="Chromosome 1"/>
</dbReference>
<proteinExistence type="predicted"/>
<organism evidence="2 3">
    <name type="scientific">Nitrosotalea devaniterrae</name>
    <dbReference type="NCBI Taxonomy" id="1078905"/>
    <lineage>
        <taxon>Archaea</taxon>
        <taxon>Nitrososphaerota</taxon>
        <taxon>Nitrososphaeria</taxon>
        <taxon>Nitrosotaleales</taxon>
        <taxon>Nitrosotaleaceae</taxon>
        <taxon>Nitrosotalea</taxon>
    </lineage>
</organism>
<dbReference type="KEGG" id="ndv:NDEV_1078"/>
<evidence type="ECO:0000313" key="2">
    <source>
        <dbReference type="EMBL" id="CUR51843.1"/>
    </source>
</evidence>
<evidence type="ECO:0000313" key="3">
    <source>
        <dbReference type="Proteomes" id="UP000196239"/>
    </source>
</evidence>
<evidence type="ECO:0000256" key="1">
    <source>
        <dbReference type="SAM" id="Phobius"/>
    </source>
</evidence>
<keyword evidence="3" id="KW-1185">Reference proteome</keyword>
<accession>A0A128A3A9</accession>
<name>A0A128A3A9_9ARCH</name>
<sequence length="46" mass="5275">MNTSDKEHTNGKNLRPLLAWVIIFAVIGVMMTAVWPVWKPDSTIRH</sequence>